<protein>
    <submittedName>
        <fullName evidence="4">N-acetylglutamate synthase-like GNAT family acetyltransferase</fullName>
    </submittedName>
</protein>
<dbReference type="GO" id="GO:0016747">
    <property type="term" value="F:acyltransferase activity, transferring groups other than amino-acyl groups"/>
    <property type="evidence" value="ECO:0007669"/>
    <property type="project" value="InterPro"/>
</dbReference>
<dbReference type="CDD" id="cd04301">
    <property type="entry name" value="NAT_SF"/>
    <property type="match status" value="1"/>
</dbReference>
<feature type="domain" description="N-acetyltransferase" evidence="3">
    <location>
        <begin position="1"/>
        <end position="149"/>
    </location>
</feature>
<dbReference type="FunCoup" id="A0A7X0MX95">
    <property type="interactions" value="103"/>
</dbReference>
<sequence length="149" mass="16722">MDVYEADPRDLKDINRIVIAAKRHWGYPEEWIQQWLPDLTVNESVLEERPFWLLKSEGSTLAVASCASLGEGLYELEDCWVDPACMGLGAGKKLLEFVLSHLQELSAKELLIAADPNATGFYEKMGAEACGFRDSTPEGRKLPLYKVVF</sequence>
<name>A0A7X0MX95_9GAMM</name>
<dbReference type="PANTHER" id="PTHR43877">
    <property type="entry name" value="AMINOALKYLPHOSPHONATE N-ACETYLTRANSFERASE-RELATED-RELATED"/>
    <property type="match status" value="1"/>
</dbReference>
<dbReference type="Pfam" id="PF00583">
    <property type="entry name" value="Acetyltransf_1"/>
    <property type="match status" value="1"/>
</dbReference>
<dbReference type="AlphaFoldDB" id="A0A7X0MX95"/>
<dbReference type="Gene3D" id="3.40.630.30">
    <property type="match status" value="1"/>
</dbReference>
<evidence type="ECO:0000256" key="1">
    <source>
        <dbReference type="ARBA" id="ARBA00022679"/>
    </source>
</evidence>
<dbReference type="Proteomes" id="UP000528457">
    <property type="component" value="Unassembled WGS sequence"/>
</dbReference>
<dbReference type="EMBL" id="JACHHT010000003">
    <property type="protein sequence ID" value="MBB6523248.1"/>
    <property type="molecule type" value="Genomic_DNA"/>
</dbReference>
<comment type="caution">
    <text evidence="4">The sequence shown here is derived from an EMBL/GenBank/DDBJ whole genome shotgun (WGS) entry which is preliminary data.</text>
</comment>
<dbReference type="PANTHER" id="PTHR43877:SF2">
    <property type="entry name" value="AMINOALKYLPHOSPHONATE N-ACETYLTRANSFERASE-RELATED"/>
    <property type="match status" value="1"/>
</dbReference>
<dbReference type="SUPFAM" id="SSF55729">
    <property type="entry name" value="Acyl-CoA N-acyltransferases (Nat)"/>
    <property type="match status" value="1"/>
</dbReference>
<proteinExistence type="predicted"/>
<reference evidence="4 5" key="1">
    <citation type="submission" date="2020-08" db="EMBL/GenBank/DDBJ databases">
        <title>Genomic Encyclopedia of Type Strains, Phase IV (KMG-IV): sequencing the most valuable type-strain genomes for metagenomic binning, comparative biology and taxonomic classification.</title>
        <authorList>
            <person name="Goeker M."/>
        </authorList>
    </citation>
    <scope>NUCLEOTIDE SEQUENCE [LARGE SCALE GENOMIC DNA]</scope>
    <source>
        <strain evidence="4 5">DSM 22368</strain>
    </source>
</reference>
<organism evidence="4 5">
    <name type="scientific">Pseudoteredinibacter isoporae</name>
    <dbReference type="NCBI Taxonomy" id="570281"/>
    <lineage>
        <taxon>Bacteria</taxon>
        <taxon>Pseudomonadati</taxon>
        <taxon>Pseudomonadota</taxon>
        <taxon>Gammaproteobacteria</taxon>
        <taxon>Cellvibrionales</taxon>
        <taxon>Cellvibrionaceae</taxon>
        <taxon>Pseudoteredinibacter</taxon>
    </lineage>
</organism>
<dbReference type="InterPro" id="IPR016181">
    <property type="entry name" value="Acyl_CoA_acyltransferase"/>
</dbReference>
<gene>
    <name evidence="4" type="ORF">HNR48_003550</name>
</gene>
<evidence type="ECO:0000256" key="2">
    <source>
        <dbReference type="ARBA" id="ARBA00023315"/>
    </source>
</evidence>
<evidence type="ECO:0000259" key="3">
    <source>
        <dbReference type="PROSITE" id="PS51186"/>
    </source>
</evidence>
<dbReference type="InParanoid" id="A0A7X0MX95"/>
<keyword evidence="5" id="KW-1185">Reference proteome</keyword>
<keyword evidence="2" id="KW-0012">Acyltransferase</keyword>
<accession>A0A7X0MX95</accession>
<dbReference type="InterPro" id="IPR000182">
    <property type="entry name" value="GNAT_dom"/>
</dbReference>
<evidence type="ECO:0000313" key="5">
    <source>
        <dbReference type="Proteomes" id="UP000528457"/>
    </source>
</evidence>
<dbReference type="PROSITE" id="PS51186">
    <property type="entry name" value="GNAT"/>
    <property type="match status" value="1"/>
</dbReference>
<keyword evidence="1 4" id="KW-0808">Transferase</keyword>
<evidence type="ECO:0000313" key="4">
    <source>
        <dbReference type="EMBL" id="MBB6523248.1"/>
    </source>
</evidence>
<dbReference type="InterPro" id="IPR050832">
    <property type="entry name" value="Bact_Acetyltransf"/>
</dbReference>
<dbReference type="RefSeq" id="WP_166843656.1">
    <property type="nucleotide sequence ID" value="NZ_JAAONY010000003.1"/>
</dbReference>